<dbReference type="EMBL" id="PQFF01000125">
    <property type="protein sequence ID" value="RHZ80527.1"/>
    <property type="molecule type" value="Genomic_DNA"/>
</dbReference>
<keyword evidence="2" id="KW-1185">Reference proteome</keyword>
<evidence type="ECO:0000313" key="2">
    <source>
        <dbReference type="Proteomes" id="UP000266861"/>
    </source>
</evidence>
<gene>
    <name evidence="1" type="ORF">Glove_134g261</name>
</gene>
<proteinExistence type="predicted"/>
<dbReference type="OrthoDB" id="2354161at2759"/>
<comment type="caution">
    <text evidence="1">The sequence shown here is derived from an EMBL/GenBank/DDBJ whole genome shotgun (WGS) entry which is preliminary data.</text>
</comment>
<dbReference type="AlphaFoldDB" id="A0A397IZK4"/>
<name>A0A397IZK4_9GLOM</name>
<sequence length="111" mass="13514">MDLEKFSVITKAEKNRWVMGCFPADLERERNIRLYHGGMERNEDIRKYHKFLTDRERLISEELLRCDILKSGLSITWLDNLIEKWKKTCNQFEQIFLSIDYQFYNIAILYN</sequence>
<organism evidence="1 2">
    <name type="scientific">Diversispora epigaea</name>
    <dbReference type="NCBI Taxonomy" id="1348612"/>
    <lineage>
        <taxon>Eukaryota</taxon>
        <taxon>Fungi</taxon>
        <taxon>Fungi incertae sedis</taxon>
        <taxon>Mucoromycota</taxon>
        <taxon>Glomeromycotina</taxon>
        <taxon>Glomeromycetes</taxon>
        <taxon>Diversisporales</taxon>
        <taxon>Diversisporaceae</taxon>
        <taxon>Diversispora</taxon>
    </lineage>
</organism>
<dbReference type="Proteomes" id="UP000266861">
    <property type="component" value="Unassembled WGS sequence"/>
</dbReference>
<protein>
    <submittedName>
        <fullName evidence="1">Uncharacterized protein</fullName>
    </submittedName>
</protein>
<accession>A0A397IZK4</accession>
<reference evidence="1 2" key="1">
    <citation type="submission" date="2018-08" db="EMBL/GenBank/DDBJ databases">
        <title>Genome and evolution of the arbuscular mycorrhizal fungus Diversispora epigaea (formerly Glomus versiforme) and its bacterial endosymbionts.</title>
        <authorList>
            <person name="Sun X."/>
            <person name="Fei Z."/>
            <person name="Harrison M."/>
        </authorList>
    </citation>
    <scope>NUCLEOTIDE SEQUENCE [LARGE SCALE GENOMIC DNA]</scope>
    <source>
        <strain evidence="1 2">IT104</strain>
    </source>
</reference>
<evidence type="ECO:0000313" key="1">
    <source>
        <dbReference type="EMBL" id="RHZ80527.1"/>
    </source>
</evidence>